<dbReference type="OrthoDB" id="128422at2"/>
<feature type="transmembrane region" description="Helical" evidence="6">
    <location>
        <begin position="12"/>
        <end position="29"/>
    </location>
</feature>
<accession>A0A139SIT9</accession>
<keyword evidence="2" id="KW-1003">Cell membrane</keyword>
<evidence type="ECO:0000313" key="8">
    <source>
        <dbReference type="Proteomes" id="UP000070058"/>
    </source>
</evidence>
<protein>
    <recommendedName>
        <fullName evidence="9">Cytochrome c oxidase assembly protein</fullName>
    </recommendedName>
</protein>
<dbReference type="Pfam" id="PF09678">
    <property type="entry name" value="Caa3_CtaG"/>
    <property type="match status" value="1"/>
</dbReference>
<evidence type="ECO:0000256" key="6">
    <source>
        <dbReference type="SAM" id="Phobius"/>
    </source>
</evidence>
<feature type="transmembrane region" description="Helical" evidence="6">
    <location>
        <begin position="119"/>
        <end position="138"/>
    </location>
</feature>
<keyword evidence="4 6" id="KW-1133">Transmembrane helix</keyword>
<evidence type="ECO:0000256" key="3">
    <source>
        <dbReference type="ARBA" id="ARBA00022692"/>
    </source>
</evidence>
<feature type="transmembrane region" description="Helical" evidence="6">
    <location>
        <begin position="150"/>
        <end position="168"/>
    </location>
</feature>
<dbReference type="RefSeq" id="WP_068631161.1">
    <property type="nucleotide sequence ID" value="NZ_LSZQ01000062.1"/>
</dbReference>
<evidence type="ECO:0000256" key="1">
    <source>
        <dbReference type="ARBA" id="ARBA00004651"/>
    </source>
</evidence>
<gene>
    <name evidence="7" type="ORF">AXK11_08355</name>
</gene>
<keyword evidence="8" id="KW-1185">Reference proteome</keyword>
<organism evidence="7 8">
    <name type="scientific">Cephaloticoccus primus</name>
    <dbReference type="NCBI Taxonomy" id="1548207"/>
    <lineage>
        <taxon>Bacteria</taxon>
        <taxon>Pseudomonadati</taxon>
        <taxon>Verrucomicrobiota</taxon>
        <taxon>Opitutia</taxon>
        <taxon>Opitutales</taxon>
        <taxon>Opitutaceae</taxon>
        <taxon>Cephaloticoccus</taxon>
    </lineage>
</organism>
<keyword evidence="3 6" id="KW-0812">Transmembrane</keyword>
<evidence type="ECO:0000256" key="2">
    <source>
        <dbReference type="ARBA" id="ARBA00022475"/>
    </source>
</evidence>
<dbReference type="InterPro" id="IPR019108">
    <property type="entry name" value="Caa3_assmbl_CtaG-rel"/>
</dbReference>
<comment type="caution">
    <text evidence="7">The sequence shown here is derived from an EMBL/GenBank/DDBJ whole genome shotgun (WGS) entry which is preliminary data.</text>
</comment>
<reference evidence="8" key="1">
    <citation type="submission" date="2016-02" db="EMBL/GenBank/DDBJ databases">
        <authorList>
            <person name="Sanders J.G."/>
            <person name="Lin J.Y."/>
            <person name="Wertz J.T."/>
            <person name="Russell J.A."/>
            <person name="Moreau C.S."/>
            <person name="Powell S."/>
        </authorList>
    </citation>
    <scope>NUCLEOTIDE SEQUENCE [LARGE SCALE GENOMIC DNA]</scope>
    <source>
        <strain evidence="8">CAG34</strain>
    </source>
</reference>
<proteinExistence type="predicted"/>
<evidence type="ECO:0000256" key="5">
    <source>
        <dbReference type="ARBA" id="ARBA00023136"/>
    </source>
</evidence>
<name>A0A139SIT9_9BACT</name>
<keyword evidence="5 6" id="KW-0472">Membrane</keyword>
<dbReference type="GO" id="GO:0005886">
    <property type="term" value="C:plasma membrane"/>
    <property type="evidence" value="ECO:0007669"/>
    <property type="project" value="UniProtKB-SubCell"/>
</dbReference>
<feature type="transmembrane region" description="Helical" evidence="6">
    <location>
        <begin position="50"/>
        <end position="67"/>
    </location>
</feature>
<feature type="transmembrane region" description="Helical" evidence="6">
    <location>
        <begin position="188"/>
        <end position="206"/>
    </location>
</feature>
<evidence type="ECO:0008006" key="9">
    <source>
        <dbReference type="Google" id="ProtNLM"/>
    </source>
</evidence>
<dbReference type="STRING" id="1548207.AXK11_08355"/>
<comment type="subcellular location">
    <subcellularLocation>
        <location evidence="1">Cell membrane</location>
        <topology evidence="1">Multi-pass membrane protein</topology>
    </subcellularLocation>
</comment>
<dbReference type="Proteomes" id="UP000070058">
    <property type="component" value="Unassembled WGS sequence"/>
</dbReference>
<dbReference type="EMBL" id="LSZQ01000062">
    <property type="protein sequence ID" value="KXU34492.1"/>
    <property type="molecule type" value="Genomic_DNA"/>
</dbReference>
<dbReference type="AlphaFoldDB" id="A0A139SIT9"/>
<evidence type="ECO:0000256" key="4">
    <source>
        <dbReference type="ARBA" id="ARBA00022989"/>
    </source>
</evidence>
<sequence length="263" mass="30042">MIDWSHWHNEPYLIGGLVFLGWLYAITTGPLRARLAPRGEGEPYPRAHAIKFYAALILFYLAVGSPLDQIGERFLFSAHMLQHQLLIYPVPILFLLGLPVWLVDPLLERPLMRRVARLLFNPIVCGLTYTIVISVWHAPILYGWALRDKVVHVIEHLMFFASALLFWWPQLSPSQVVVPRSRYPVQILYHLGVLIGMMPVYAYVTFSKEILYPTYAFAPRIIPSFDPAQDQLLAGTMMQLVSAMVAVAAGGVAFYKWYQKEES</sequence>
<feature type="transmembrane region" description="Helical" evidence="6">
    <location>
        <begin position="87"/>
        <end position="107"/>
    </location>
</feature>
<feature type="transmembrane region" description="Helical" evidence="6">
    <location>
        <begin position="232"/>
        <end position="255"/>
    </location>
</feature>
<evidence type="ECO:0000313" key="7">
    <source>
        <dbReference type="EMBL" id="KXU34492.1"/>
    </source>
</evidence>